<proteinExistence type="predicted"/>
<evidence type="ECO:0000313" key="3">
    <source>
        <dbReference type="Proteomes" id="UP001549320"/>
    </source>
</evidence>
<dbReference type="EMBL" id="JBEPSH010000007">
    <property type="protein sequence ID" value="MET4578729.1"/>
    <property type="molecule type" value="Genomic_DNA"/>
</dbReference>
<reference evidence="2 3" key="1">
    <citation type="submission" date="2024-06" db="EMBL/GenBank/DDBJ databases">
        <title>Sorghum-associated microbial communities from plants grown in Nebraska, USA.</title>
        <authorList>
            <person name="Schachtman D."/>
        </authorList>
    </citation>
    <scope>NUCLEOTIDE SEQUENCE [LARGE SCALE GENOMIC DNA]</scope>
    <source>
        <strain evidence="2 3">2709</strain>
    </source>
</reference>
<accession>A0ABV2QCG5</accession>
<dbReference type="PANTHER" id="PTHR42850">
    <property type="entry name" value="METALLOPHOSPHOESTERASE"/>
    <property type="match status" value="1"/>
</dbReference>
<organism evidence="2 3">
    <name type="scientific">Ottowia thiooxydans</name>
    <dbReference type="NCBI Taxonomy" id="219182"/>
    <lineage>
        <taxon>Bacteria</taxon>
        <taxon>Pseudomonadati</taxon>
        <taxon>Pseudomonadota</taxon>
        <taxon>Betaproteobacteria</taxon>
        <taxon>Burkholderiales</taxon>
        <taxon>Comamonadaceae</taxon>
        <taxon>Ottowia</taxon>
    </lineage>
</organism>
<comment type="caution">
    <text evidence="2">The sequence shown here is derived from an EMBL/GenBank/DDBJ whole genome shotgun (WGS) entry which is preliminary data.</text>
</comment>
<dbReference type="Pfam" id="PF00149">
    <property type="entry name" value="Metallophos"/>
    <property type="match status" value="1"/>
</dbReference>
<evidence type="ECO:0000259" key="1">
    <source>
        <dbReference type="Pfam" id="PF00149"/>
    </source>
</evidence>
<name>A0ABV2QCG5_9BURK</name>
<dbReference type="InterPro" id="IPR050126">
    <property type="entry name" value="Ap4A_hydrolase"/>
</dbReference>
<sequence>MSLIQPLPPGPLDIVGDIHGELDALLQLLDHLGYDQQGHHPDGRKVVFVGDFCDRGPDSPAVLELGRQWVQSGRALAVLGNHEINLLREDVKDGSGWFFDARMARDHDKYAPFNRPTLQQRSEIVEFLSDLPIGLERPDLRIVHAAWQEAQIAAVRQLPLGSVRDEFDKWERMGQQQARESALAARMAQEISPWPHGLESSQHQPPFLHAHAEFEANKQMVNPLKVLTSGVEQKGEIPFFAGGKWRFVARVAWWDKYVDSTPVVVGHYWRRLRAVDRTAIGKDDADLFENTHPLSWHGARGNVFCVDFSVGGRWQERKSGAAVGHAFKLAALRWPERTLHFDDGQVEVTQGFGEAGRL</sequence>
<dbReference type="PANTHER" id="PTHR42850:SF7">
    <property type="entry name" value="BIS(5'-NUCLEOSYL)-TETRAPHOSPHATASE PRPE [ASYMMETRICAL]"/>
    <property type="match status" value="1"/>
</dbReference>
<gene>
    <name evidence="2" type="ORF">ABIE13_003845</name>
</gene>
<dbReference type="InterPro" id="IPR029052">
    <property type="entry name" value="Metallo-depent_PP-like"/>
</dbReference>
<feature type="domain" description="Calcineurin-like phosphoesterase" evidence="1">
    <location>
        <begin position="12"/>
        <end position="119"/>
    </location>
</feature>
<keyword evidence="3" id="KW-1185">Reference proteome</keyword>
<dbReference type="Proteomes" id="UP001549320">
    <property type="component" value="Unassembled WGS sequence"/>
</dbReference>
<dbReference type="RefSeq" id="WP_354446203.1">
    <property type="nucleotide sequence ID" value="NZ_JBEPSH010000007.1"/>
</dbReference>
<dbReference type="InterPro" id="IPR004843">
    <property type="entry name" value="Calcineurin-like_PHP"/>
</dbReference>
<evidence type="ECO:0000313" key="2">
    <source>
        <dbReference type="EMBL" id="MET4578729.1"/>
    </source>
</evidence>
<dbReference type="SUPFAM" id="SSF56300">
    <property type="entry name" value="Metallo-dependent phosphatases"/>
    <property type="match status" value="1"/>
</dbReference>
<protein>
    <recommendedName>
        <fullName evidence="1">Calcineurin-like phosphoesterase domain-containing protein</fullName>
    </recommendedName>
</protein>
<dbReference type="Gene3D" id="3.60.21.10">
    <property type="match status" value="1"/>
</dbReference>